<keyword evidence="2" id="KW-1185">Reference proteome</keyword>
<proteinExistence type="predicted"/>
<protein>
    <submittedName>
        <fullName evidence="1">Uncharacterized protein</fullName>
    </submittedName>
</protein>
<name>A0A5C6CCG8_9BACT</name>
<reference evidence="1 2" key="1">
    <citation type="submission" date="2019-02" db="EMBL/GenBank/DDBJ databases">
        <title>Deep-cultivation of Planctomycetes and their phenomic and genomic characterization uncovers novel biology.</title>
        <authorList>
            <person name="Wiegand S."/>
            <person name="Jogler M."/>
            <person name="Boedeker C."/>
            <person name="Pinto D."/>
            <person name="Vollmers J."/>
            <person name="Rivas-Marin E."/>
            <person name="Kohn T."/>
            <person name="Peeters S.H."/>
            <person name="Heuer A."/>
            <person name="Rast P."/>
            <person name="Oberbeckmann S."/>
            <person name="Bunk B."/>
            <person name="Jeske O."/>
            <person name="Meyerdierks A."/>
            <person name="Storesund J.E."/>
            <person name="Kallscheuer N."/>
            <person name="Luecker S."/>
            <person name="Lage O.M."/>
            <person name="Pohl T."/>
            <person name="Merkel B.J."/>
            <person name="Hornburger P."/>
            <person name="Mueller R.-W."/>
            <person name="Bruemmer F."/>
            <person name="Labrenz M."/>
            <person name="Spormann A.M."/>
            <person name="Op Den Camp H."/>
            <person name="Overmann J."/>
            <person name="Amann R."/>
            <person name="Jetten M.S.M."/>
            <person name="Mascher T."/>
            <person name="Medema M.H."/>
            <person name="Devos D.P."/>
            <person name="Kaster A.-K."/>
            <person name="Ovreas L."/>
            <person name="Rohde M."/>
            <person name="Galperin M.Y."/>
            <person name="Jogler C."/>
        </authorList>
    </citation>
    <scope>NUCLEOTIDE SEQUENCE [LARGE SCALE GENOMIC DNA]</scope>
    <source>
        <strain evidence="1 2">Pla52o</strain>
    </source>
</reference>
<organism evidence="1 2">
    <name type="scientific">Novipirellula galeiformis</name>
    <dbReference type="NCBI Taxonomy" id="2528004"/>
    <lineage>
        <taxon>Bacteria</taxon>
        <taxon>Pseudomonadati</taxon>
        <taxon>Planctomycetota</taxon>
        <taxon>Planctomycetia</taxon>
        <taxon>Pirellulales</taxon>
        <taxon>Pirellulaceae</taxon>
        <taxon>Novipirellula</taxon>
    </lineage>
</organism>
<dbReference type="EMBL" id="SJPT01000006">
    <property type="protein sequence ID" value="TWU21725.1"/>
    <property type="molecule type" value="Genomic_DNA"/>
</dbReference>
<dbReference type="AlphaFoldDB" id="A0A5C6CCG8"/>
<sequence length="43" mass="4602">MLDVIDLFGEKTTRDELGLGGVRDAFDVACMLASMGGLGNRTR</sequence>
<gene>
    <name evidence="1" type="ORF">Pla52o_39120</name>
</gene>
<evidence type="ECO:0000313" key="2">
    <source>
        <dbReference type="Proteomes" id="UP000316304"/>
    </source>
</evidence>
<comment type="caution">
    <text evidence="1">The sequence shown here is derived from an EMBL/GenBank/DDBJ whole genome shotgun (WGS) entry which is preliminary data.</text>
</comment>
<accession>A0A5C6CCG8</accession>
<dbReference type="Proteomes" id="UP000316304">
    <property type="component" value="Unassembled WGS sequence"/>
</dbReference>
<evidence type="ECO:0000313" key="1">
    <source>
        <dbReference type="EMBL" id="TWU21725.1"/>
    </source>
</evidence>